<keyword evidence="2" id="KW-1185">Reference proteome</keyword>
<reference evidence="3" key="1">
    <citation type="submission" date="2017-02" db="UniProtKB">
        <authorList>
            <consortium name="WormBaseParasite"/>
        </authorList>
    </citation>
    <scope>IDENTIFICATION</scope>
</reference>
<proteinExistence type="predicted"/>
<organism evidence="2 3">
    <name type="scientific">Elaeophora elaphi</name>
    <dbReference type="NCBI Taxonomy" id="1147741"/>
    <lineage>
        <taxon>Eukaryota</taxon>
        <taxon>Metazoa</taxon>
        <taxon>Ecdysozoa</taxon>
        <taxon>Nematoda</taxon>
        <taxon>Chromadorea</taxon>
        <taxon>Rhabditida</taxon>
        <taxon>Spirurina</taxon>
        <taxon>Spiruromorpha</taxon>
        <taxon>Filarioidea</taxon>
        <taxon>Onchocercidae</taxon>
        <taxon>Elaeophora</taxon>
    </lineage>
</organism>
<dbReference type="AlphaFoldDB" id="A0A0R3RT35"/>
<evidence type="ECO:0000313" key="2">
    <source>
        <dbReference type="Proteomes" id="UP000050640"/>
    </source>
</evidence>
<name>A0A0R3RT35_9BILA</name>
<evidence type="ECO:0000313" key="3">
    <source>
        <dbReference type="WBParaSite" id="EEL_0000507701-mRNA-1"/>
    </source>
</evidence>
<feature type="compositionally biased region" description="Basic and acidic residues" evidence="1">
    <location>
        <begin position="103"/>
        <end position="115"/>
    </location>
</feature>
<feature type="region of interest" description="Disordered" evidence="1">
    <location>
        <begin position="1"/>
        <end position="48"/>
    </location>
</feature>
<protein>
    <submittedName>
        <fullName evidence="3">DUF4005 domain-containing protein</fullName>
    </submittedName>
</protein>
<dbReference type="STRING" id="1147741.A0A0R3RT35"/>
<evidence type="ECO:0000256" key="1">
    <source>
        <dbReference type="SAM" id="MobiDB-lite"/>
    </source>
</evidence>
<feature type="region of interest" description="Disordered" evidence="1">
    <location>
        <begin position="67"/>
        <end position="127"/>
    </location>
</feature>
<feature type="compositionally biased region" description="Basic and acidic residues" evidence="1">
    <location>
        <begin position="36"/>
        <end position="45"/>
    </location>
</feature>
<feature type="compositionally biased region" description="Low complexity" evidence="1">
    <location>
        <begin position="88"/>
        <end position="101"/>
    </location>
</feature>
<sequence length="182" mass="20348">MSEDSPKITRNDNSRKTRPTMQLYCPRILRTGAAGKRTDGREKNAKNQQLVKSVNAVKDYANLNHYVGNRQRNNKESPNNSTYKVEMNSSESLRKSSNSINKSCDHLAESSDPPKRRPGRRMYSSSNNCYSSSQSLCEGCSTNNDVHYYNGPASSRFGTKISSWNQKEAFSSNSTSPSVSIC</sequence>
<dbReference type="WBParaSite" id="EEL_0000507701-mRNA-1">
    <property type="protein sequence ID" value="EEL_0000507701-mRNA-1"/>
    <property type="gene ID" value="EEL_0000507701"/>
</dbReference>
<dbReference type="Proteomes" id="UP000050640">
    <property type="component" value="Unplaced"/>
</dbReference>
<accession>A0A0R3RT35</accession>
<feature type="compositionally biased region" description="Basic and acidic residues" evidence="1">
    <location>
        <begin position="1"/>
        <end position="15"/>
    </location>
</feature>